<comment type="subunit">
    <text evidence="3 8">Homodimer.</text>
</comment>
<accession>A0ABU7FXL1</accession>
<comment type="function">
    <text evidence="8">Strong inhibitor of bacterial serine proteases such as subtilisin.</text>
</comment>
<keyword evidence="4 8" id="KW-0964">Secreted</keyword>
<evidence type="ECO:0000256" key="1">
    <source>
        <dbReference type="ARBA" id="ARBA00004613"/>
    </source>
</evidence>
<feature type="domain" description="Subtilisin inhibitor" evidence="10">
    <location>
        <begin position="39"/>
        <end position="130"/>
    </location>
</feature>
<dbReference type="Pfam" id="PF00720">
    <property type="entry name" value="SSI"/>
    <property type="match status" value="1"/>
</dbReference>
<evidence type="ECO:0000256" key="5">
    <source>
        <dbReference type="ARBA" id="ARBA00022690"/>
    </source>
</evidence>
<dbReference type="Gene3D" id="3.30.350.10">
    <property type="entry name" value="Subtilisin inhibitor-like"/>
    <property type="match status" value="1"/>
</dbReference>
<gene>
    <name evidence="8" type="primary">sti</name>
    <name evidence="11" type="ORF">VXC91_44380</name>
</gene>
<evidence type="ECO:0000256" key="9">
    <source>
        <dbReference type="RuleBase" id="RU003471"/>
    </source>
</evidence>
<feature type="disulfide bond" evidence="8">
    <location>
        <begin position="102"/>
        <end position="132"/>
    </location>
</feature>
<dbReference type="GO" id="GO:0030414">
    <property type="term" value="F:peptidase inhibitor activity"/>
    <property type="evidence" value="ECO:0007669"/>
    <property type="project" value="UniProtKB-KW"/>
</dbReference>
<name>A0ABU7FXL1_9ACTN</name>
<dbReference type="SUPFAM" id="SSF55399">
    <property type="entry name" value="Subtilisin inhibitor"/>
    <property type="match status" value="1"/>
</dbReference>
<dbReference type="InterPro" id="IPR000691">
    <property type="entry name" value="Prot_inh_I16_SSI"/>
</dbReference>
<keyword evidence="5 8" id="KW-0646">Protease inhibitor</keyword>
<feature type="signal peptide" evidence="8">
    <location>
        <begin position="1"/>
        <end position="28"/>
    </location>
</feature>
<evidence type="ECO:0000256" key="3">
    <source>
        <dbReference type="ARBA" id="ARBA00011738"/>
    </source>
</evidence>
<proteinExistence type="inferred from homology"/>
<evidence type="ECO:0000259" key="10">
    <source>
        <dbReference type="Pfam" id="PF00720"/>
    </source>
</evidence>
<evidence type="ECO:0000256" key="4">
    <source>
        <dbReference type="ARBA" id="ARBA00022525"/>
    </source>
</evidence>
<feature type="chain" id="PRO_5044939202" description="Probable subtilase-type protease inhibitor" evidence="8">
    <location>
        <begin position="29"/>
        <end position="144"/>
    </location>
</feature>
<keyword evidence="12" id="KW-1185">Reference proteome</keyword>
<evidence type="ECO:0000256" key="6">
    <source>
        <dbReference type="ARBA" id="ARBA00022900"/>
    </source>
</evidence>
<keyword evidence="7 8" id="KW-1015">Disulfide bond</keyword>
<dbReference type="HAMAP" id="MF_00778">
    <property type="entry name" value="SSI"/>
    <property type="match status" value="1"/>
</dbReference>
<protein>
    <recommendedName>
        <fullName evidence="8">Probable subtilase-type protease inhibitor</fullName>
    </recommendedName>
</protein>
<dbReference type="InterPro" id="IPR020054">
    <property type="entry name" value="Prot_inh_SSI_I16_CS"/>
</dbReference>
<dbReference type="EMBL" id="JAYWVC010000460">
    <property type="protein sequence ID" value="MED7828688.1"/>
    <property type="molecule type" value="Genomic_DNA"/>
</dbReference>
<dbReference type="NCBIfam" id="NF009715">
    <property type="entry name" value="PRK13244.1-1"/>
    <property type="match status" value="1"/>
</dbReference>
<dbReference type="PRINTS" id="PR00294">
    <property type="entry name" value="SSBTLNINHBTR"/>
</dbReference>
<comment type="subcellular location">
    <subcellularLocation>
        <location evidence="1 8">Secreted</location>
    </subcellularLocation>
</comment>
<dbReference type="InterPro" id="IPR023549">
    <property type="entry name" value="Subtilisin_inhibitor"/>
</dbReference>
<evidence type="ECO:0000256" key="7">
    <source>
        <dbReference type="ARBA" id="ARBA00023157"/>
    </source>
</evidence>
<dbReference type="RefSeq" id="WP_329513014.1">
    <property type="nucleotide sequence ID" value="NZ_BAAAYZ010000053.1"/>
</dbReference>
<comment type="caution">
    <text evidence="11">The sequence shown here is derived from an EMBL/GenBank/DDBJ whole genome shotgun (WGS) entry which is preliminary data.</text>
</comment>
<dbReference type="InterPro" id="IPR036819">
    <property type="entry name" value="Subtilisin_inhibitor-like_sf"/>
</dbReference>
<keyword evidence="6 8" id="KW-0722">Serine protease inhibitor</keyword>
<evidence type="ECO:0000313" key="12">
    <source>
        <dbReference type="Proteomes" id="UP001333996"/>
    </source>
</evidence>
<reference evidence="11" key="1">
    <citation type="submission" date="2024-01" db="EMBL/GenBank/DDBJ databases">
        <title>First draft genome sequence data of TA4-1, the type strain of Gram-positive actinobacterium Streptomyces chiangmaiensis.</title>
        <authorList>
            <person name="Yasawong M."/>
            <person name="Nantapong N."/>
        </authorList>
    </citation>
    <scope>NUCLEOTIDE SEQUENCE</scope>
    <source>
        <strain evidence="11">TA4-1</strain>
    </source>
</reference>
<feature type="site" description="Reactive bond" evidence="8">
    <location>
        <begin position="104"/>
        <end position="105"/>
    </location>
</feature>
<dbReference type="Proteomes" id="UP001333996">
    <property type="component" value="Unassembled WGS sequence"/>
</dbReference>
<evidence type="ECO:0000256" key="8">
    <source>
        <dbReference type="HAMAP-Rule" id="MF_00778"/>
    </source>
</evidence>
<evidence type="ECO:0000313" key="11">
    <source>
        <dbReference type="EMBL" id="MED7828688.1"/>
    </source>
</evidence>
<evidence type="ECO:0000256" key="2">
    <source>
        <dbReference type="ARBA" id="ARBA00010472"/>
    </source>
</evidence>
<comment type="similarity">
    <text evidence="2 8 9">Belongs to the protease inhibitor I16 (SSI) family.</text>
</comment>
<keyword evidence="8" id="KW-0732">Signal</keyword>
<sequence precursor="true">MPNTARWAATLTLTAIAVCGPLTPSALAAPNTAPDSLYAPSALVLTTGHGESAALVTPQRAVTLSCAPTASGSHPDAVDACAELRAADGDFDALTVRDGVLCTKQYDPVVVTVQGVWQGKRVDYERTFANECVKNSYGTTVFTF</sequence>
<feature type="disulfide bond" evidence="8">
    <location>
        <begin position="66"/>
        <end position="81"/>
    </location>
</feature>
<organism evidence="11 12">
    <name type="scientific">Streptomyces chiangmaiensis</name>
    <dbReference type="NCBI Taxonomy" id="766497"/>
    <lineage>
        <taxon>Bacteria</taxon>
        <taxon>Bacillati</taxon>
        <taxon>Actinomycetota</taxon>
        <taxon>Actinomycetes</taxon>
        <taxon>Kitasatosporales</taxon>
        <taxon>Streptomycetaceae</taxon>
        <taxon>Streptomyces</taxon>
    </lineage>
</organism>
<dbReference type="PROSITE" id="PS00999">
    <property type="entry name" value="SSI"/>
    <property type="match status" value="1"/>
</dbReference>